<comment type="caution">
    <text evidence="2">The sequence shown here is derived from an EMBL/GenBank/DDBJ whole genome shotgun (WGS) entry which is preliminary data.</text>
</comment>
<dbReference type="InParanoid" id="A0A5N4B4Z5"/>
<protein>
    <recommendedName>
        <fullName evidence="1">Integrase core domain-containing protein</fullName>
    </recommendedName>
</protein>
<dbReference type="AlphaFoldDB" id="A0A5N4B4Z5"/>
<keyword evidence="3" id="KW-1185">Reference proteome</keyword>
<accession>A0A5N4B4Z5</accession>
<dbReference type="Gene3D" id="3.30.420.10">
    <property type="entry name" value="Ribonuclease H-like superfamily/Ribonuclease H"/>
    <property type="match status" value="1"/>
</dbReference>
<gene>
    <name evidence="2" type="ORF">PPYR_01594</name>
</gene>
<evidence type="ECO:0000313" key="3">
    <source>
        <dbReference type="Proteomes" id="UP000327044"/>
    </source>
</evidence>
<dbReference type="EMBL" id="VVIM01000001">
    <property type="protein sequence ID" value="KAB0804624.1"/>
    <property type="molecule type" value="Genomic_DNA"/>
</dbReference>
<reference evidence="2 3" key="1">
    <citation type="journal article" date="2018" name="Elife">
        <title>Firefly genomes illuminate parallel origins of bioluminescence in beetles.</title>
        <authorList>
            <person name="Fallon T.R."/>
            <person name="Lower S.E."/>
            <person name="Chang C.H."/>
            <person name="Bessho-Uehara M."/>
            <person name="Martin G.J."/>
            <person name="Bewick A.J."/>
            <person name="Behringer M."/>
            <person name="Debat H.J."/>
            <person name="Wong I."/>
            <person name="Day J.C."/>
            <person name="Suvorov A."/>
            <person name="Silva C.J."/>
            <person name="Stanger-Hall K.F."/>
            <person name="Hall D.W."/>
            <person name="Schmitz R.J."/>
            <person name="Nelson D.R."/>
            <person name="Lewis S.M."/>
            <person name="Shigenobu S."/>
            <person name="Bybee S.M."/>
            <person name="Larracuente A.M."/>
            <person name="Oba Y."/>
            <person name="Weng J.K."/>
        </authorList>
    </citation>
    <scope>NUCLEOTIDE SEQUENCE [LARGE SCALE GENOMIC DNA]</scope>
    <source>
        <strain evidence="2">1611_PpyrPB1</strain>
        <tissue evidence="2">Whole body</tissue>
    </source>
</reference>
<name>A0A5N4B4Z5_PHOPY</name>
<sequence>MDAHLKISRWGFVTHGCIDGYSRMIIYLSCATSIQAEPVANLFCSGVVNYGLPSRVRSDHGYENIFVALLMNLLRGIGRGSHIAGKSVHNQRIERLWRDVYKDVIDLIYKEIYALEDDNYLNPHNEIHRYCIQYVYLPIINERLHAFMNAWNCHSMRTTGNKSPRQMWLDGMLDKCNTNHTSVLEVFNSQTDLFGRIQERLEQHGVNNIVNVENPHLSTFTAVINLTEIQQNELEVIQRSNILPKDKYILCIRYLSNEHL</sequence>
<dbReference type="InterPro" id="IPR012337">
    <property type="entry name" value="RNaseH-like_sf"/>
</dbReference>
<dbReference type="PANTHER" id="PTHR46791:SF9">
    <property type="entry name" value="INTEGRASE CATALYTIC DOMAIN-CONTAINING PROTEIN"/>
    <property type="match status" value="1"/>
</dbReference>
<dbReference type="Pfam" id="PF24764">
    <property type="entry name" value="rva_4"/>
    <property type="match status" value="1"/>
</dbReference>
<feature type="domain" description="Integrase core" evidence="1">
    <location>
        <begin position="1"/>
        <end position="181"/>
    </location>
</feature>
<dbReference type="InterPro" id="IPR036397">
    <property type="entry name" value="RNaseH_sf"/>
</dbReference>
<evidence type="ECO:0000313" key="2">
    <source>
        <dbReference type="EMBL" id="KAB0804624.1"/>
    </source>
</evidence>
<organism evidence="2 3">
    <name type="scientific">Photinus pyralis</name>
    <name type="common">Common eastern firefly</name>
    <name type="synonym">Lampyris pyralis</name>
    <dbReference type="NCBI Taxonomy" id="7054"/>
    <lineage>
        <taxon>Eukaryota</taxon>
        <taxon>Metazoa</taxon>
        <taxon>Ecdysozoa</taxon>
        <taxon>Arthropoda</taxon>
        <taxon>Hexapoda</taxon>
        <taxon>Insecta</taxon>
        <taxon>Pterygota</taxon>
        <taxon>Neoptera</taxon>
        <taxon>Endopterygota</taxon>
        <taxon>Coleoptera</taxon>
        <taxon>Polyphaga</taxon>
        <taxon>Elateriformia</taxon>
        <taxon>Elateroidea</taxon>
        <taxon>Lampyridae</taxon>
        <taxon>Lampyrinae</taxon>
        <taxon>Photinus</taxon>
    </lineage>
</organism>
<dbReference type="GO" id="GO:0003676">
    <property type="term" value="F:nucleic acid binding"/>
    <property type="evidence" value="ECO:0007669"/>
    <property type="project" value="InterPro"/>
</dbReference>
<proteinExistence type="predicted"/>
<dbReference type="Proteomes" id="UP000327044">
    <property type="component" value="Unassembled WGS sequence"/>
</dbReference>
<dbReference type="SUPFAM" id="SSF53098">
    <property type="entry name" value="Ribonuclease H-like"/>
    <property type="match status" value="1"/>
</dbReference>
<evidence type="ECO:0000259" key="1">
    <source>
        <dbReference type="Pfam" id="PF24764"/>
    </source>
</evidence>
<dbReference type="InterPro" id="IPR058913">
    <property type="entry name" value="Integrase_dom_put"/>
</dbReference>
<dbReference type="PANTHER" id="PTHR46791">
    <property type="entry name" value="EXPRESSED PROTEIN"/>
    <property type="match status" value="1"/>
</dbReference>